<dbReference type="GO" id="GO:0006508">
    <property type="term" value="P:proteolysis"/>
    <property type="evidence" value="ECO:0007669"/>
    <property type="project" value="UniProtKB-KW"/>
</dbReference>
<keyword evidence="1" id="KW-0645">Protease</keyword>
<name>A0A3R9Y514_9HYPH</name>
<dbReference type="Proteomes" id="UP000278398">
    <property type="component" value="Unassembled WGS sequence"/>
</dbReference>
<evidence type="ECO:0000259" key="6">
    <source>
        <dbReference type="Pfam" id="PF14464"/>
    </source>
</evidence>
<organism evidence="7 8">
    <name type="scientific">Aquibium carbonis</name>
    <dbReference type="NCBI Taxonomy" id="2495581"/>
    <lineage>
        <taxon>Bacteria</taxon>
        <taxon>Pseudomonadati</taxon>
        <taxon>Pseudomonadota</taxon>
        <taxon>Alphaproteobacteria</taxon>
        <taxon>Hyphomicrobiales</taxon>
        <taxon>Phyllobacteriaceae</taxon>
        <taxon>Aquibium</taxon>
    </lineage>
</organism>
<dbReference type="EMBL" id="RWKW01000106">
    <property type="protein sequence ID" value="RST83131.1"/>
    <property type="molecule type" value="Genomic_DNA"/>
</dbReference>
<sequence length="174" mass="19935">MDTMVAGSSWHAAGRGRFLERCVGFLMDEVSFKFDDLDVVFGVRALATMMSYRQKNFFSKEAGGQLFGNRHRKNWLIEVATGPRRGDKRGRFHFWPDRRAEQAEIDLLYREGLEFLGDWHTHPEDIPRPSNSDITSIENVVRASEHSLPGILLCIVGRLDPPDGFWVSFHRATP</sequence>
<keyword evidence="8" id="KW-1185">Reference proteome</keyword>
<dbReference type="GO" id="GO:0046872">
    <property type="term" value="F:metal ion binding"/>
    <property type="evidence" value="ECO:0007669"/>
    <property type="project" value="UniProtKB-KW"/>
</dbReference>
<dbReference type="Gene3D" id="3.40.140.10">
    <property type="entry name" value="Cytidine Deaminase, domain 2"/>
    <property type="match status" value="1"/>
</dbReference>
<dbReference type="GO" id="GO:0008237">
    <property type="term" value="F:metallopeptidase activity"/>
    <property type="evidence" value="ECO:0007669"/>
    <property type="project" value="UniProtKB-KW"/>
</dbReference>
<keyword evidence="5" id="KW-0482">Metalloprotease</keyword>
<evidence type="ECO:0000256" key="2">
    <source>
        <dbReference type="ARBA" id="ARBA00022723"/>
    </source>
</evidence>
<feature type="domain" description="JAB" evidence="6">
    <location>
        <begin position="50"/>
        <end position="163"/>
    </location>
</feature>
<evidence type="ECO:0000256" key="3">
    <source>
        <dbReference type="ARBA" id="ARBA00022801"/>
    </source>
</evidence>
<keyword evidence="4" id="KW-0862">Zinc</keyword>
<dbReference type="InterPro" id="IPR028090">
    <property type="entry name" value="JAB_dom_prok"/>
</dbReference>
<evidence type="ECO:0000313" key="8">
    <source>
        <dbReference type="Proteomes" id="UP000278398"/>
    </source>
</evidence>
<keyword evidence="3" id="KW-0378">Hydrolase</keyword>
<dbReference type="Pfam" id="PF14464">
    <property type="entry name" value="Prok-JAB"/>
    <property type="match status" value="1"/>
</dbReference>
<keyword evidence="2" id="KW-0479">Metal-binding</keyword>
<reference evidence="7 8" key="1">
    <citation type="submission" date="2018-12" db="EMBL/GenBank/DDBJ databases">
        <title>Mesorhizobium carbonis sp. nov., isolated from coal mine water.</title>
        <authorList>
            <person name="Xin W."/>
            <person name="Xu Z."/>
            <person name="Xiang F."/>
            <person name="Zhang J."/>
            <person name="Xi L."/>
            <person name="Liu J."/>
        </authorList>
    </citation>
    <scope>NUCLEOTIDE SEQUENCE [LARGE SCALE GENOMIC DNA]</scope>
    <source>
        <strain evidence="7 8">B2.3</strain>
    </source>
</reference>
<comment type="caution">
    <text evidence="7">The sequence shown here is derived from an EMBL/GenBank/DDBJ whole genome shotgun (WGS) entry which is preliminary data.</text>
</comment>
<proteinExistence type="predicted"/>
<evidence type="ECO:0000256" key="5">
    <source>
        <dbReference type="ARBA" id="ARBA00023049"/>
    </source>
</evidence>
<gene>
    <name evidence="7" type="ORF">EJC49_22705</name>
</gene>
<protein>
    <recommendedName>
        <fullName evidence="6">JAB domain-containing protein</fullName>
    </recommendedName>
</protein>
<evidence type="ECO:0000256" key="4">
    <source>
        <dbReference type="ARBA" id="ARBA00022833"/>
    </source>
</evidence>
<accession>A0A3R9Y514</accession>
<evidence type="ECO:0000313" key="7">
    <source>
        <dbReference type="EMBL" id="RST83131.1"/>
    </source>
</evidence>
<evidence type="ECO:0000256" key="1">
    <source>
        <dbReference type="ARBA" id="ARBA00022670"/>
    </source>
</evidence>
<dbReference type="AlphaFoldDB" id="A0A3R9Y514"/>
<dbReference type="SUPFAM" id="SSF102712">
    <property type="entry name" value="JAB1/MPN domain"/>
    <property type="match status" value="1"/>
</dbReference>